<dbReference type="InterPro" id="IPR039422">
    <property type="entry name" value="MarR/SlyA-like"/>
</dbReference>
<dbReference type="Proteomes" id="UP000003986">
    <property type="component" value="Unassembled WGS sequence"/>
</dbReference>
<evidence type="ECO:0000259" key="1">
    <source>
        <dbReference type="PROSITE" id="PS50995"/>
    </source>
</evidence>
<dbReference type="InterPro" id="IPR036390">
    <property type="entry name" value="WH_DNA-bd_sf"/>
</dbReference>
<evidence type="ECO:0000313" key="2">
    <source>
        <dbReference type="EMBL" id="EFE79506.2"/>
    </source>
</evidence>
<dbReference type="SMART" id="SM00347">
    <property type="entry name" value="HTH_MARR"/>
    <property type="match status" value="1"/>
</dbReference>
<proteinExistence type="predicted"/>
<protein>
    <submittedName>
        <fullName evidence="2">Transcriptional regulator</fullName>
    </submittedName>
</protein>
<reference evidence="3" key="2">
    <citation type="submission" date="2008-12" db="EMBL/GenBank/DDBJ databases">
        <title>Annotation of Streptomyces roseosporus strain NRRL 15998.</title>
        <authorList>
            <consortium name="The Broad Institute Genome Sequencing Platform"/>
            <consortium name="Broad Institute Microbial Sequencing Center"/>
            <person name="Fischbach M."/>
            <person name="Ward D."/>
            <person name="Young S."/>
            <person name="Kodira C.D."/>
            <person name="Zeng Q."/>
            <person name="Koehrsen M."/>
            <person name="Godfrey P."/>
            <person name="Alvarado L."/>
            <person name="Berlin A.M."/>
            <person name="Borenstein D."/>
            <person name="Chen Z."/>
            <person name="Engels R."/>
            <person name="Freedman E."/>
            <person name="Gellesch M."/>
            <person name="Goldberg J."/>
            <person name="Griggs A."/>
            <person name="Gujja S."/>
            <person name="Heiman D.I."/>
            <person name="Hepburn T.A."/>
            <person name="Howarth C."/>
            <person name="Jen D."/>
            <person name="Larson L."/>
            <person name="Lewis B."/>
            <person name="Mehta T."/>
            <person name="Park D."/>
            <person name="Pearson M."/>
            <person name="Roberts A."/>
            <person name="Saif S."/>
            <person name="Shea T.D."/>
            <person name="Shenoy N."/>
            <person name="Sisk P."/>
            <person name="Stolte C."/>
            <person name="Sykes S.N."/>
            <person name="Walk T."/>
            <person name="White J."/>
            <person name="Yandava C."/>
            <person name="Straight P."/>
            <person name="Clardy J."/>
            <person name="Hung D."/>
            <person name="Kolter R."/>
            <person name="Mekalanos J."/>
            <person name="Walker S."/>
            <person name="Walsh C.T."/>
            <person name="Wieland B.L.C."/>
            <person name="Ilzarbe M."/>
            <person name="Galagan J."/>
            <person name="Nusbaum C."/>
            <person name="Birren B."/>
        </authorList>
    </citation>
    <scope>NUCLEOTIDE SEQUENCE [LARGE SCALE GENOMIC DNA]</scope>
    <source>
        <strain evidence="3">NRRL 15998</strain>
    </source>
</reference>
<dbReference type="PANTHER" id="PTHR33164:SF99">
    <property type="entry name" value="MARR FAMILY REGULATORY PROTEIN"/>
    <property type="match status" value="1"/>
</dbReference>
<sequence length="160" mass="17893">MGRIGVRIKRMAADGELLPAESDTWDSMLSVLLWLPAALEARLKRDGLCHHEFLILWCLTEHRERTHTMSSLAELSRVTPSHLSRLASRLEKHGWLTRERDPSDARVTIASVTEAGSAKYADTAPGYHATLREHLFDRLTEEQVAQLGGITATVARSLAR</sequence>
<name>D6ALJ3_STRFL</name>
<reference evidence="3" key="1">
    <citation type="submission" date="2008-10" db="EMBL/GenBank/DDBJ databases">
        <authorList>
            <person name="Molnar K."/>
        </authorList>
    </citation>
    <scope>NUCLEOTIDE SEQUENCE [LARGE SCALE GENOMIC DNA]</scope>
    <source>
        <strain evidence="3">NRRL 15998</strain>
    </source>
</reference>
<organism evidence="2 3">
    <name type="scientific">Streptomyces filamentosus NRRL 15998</name>
    <dbReference type="NCBI Taxonomy" id="457431"/>
    <lineage>
        <taxon>Bacteria</taxon>
        <taxon>Bacillati</taxon>
        <taxon>Actinomycetota</taxon>
        <taxon>Actinomycetes</taxon>
        <taxon>Kitasatosporales</taxon>
        <taxon>Streptomycetaceae</taxon>
        <taxon>Streptomyces</taxon>
    </lineage>
</organism>
<dbReference type="AlphaFoldDB" id="D6ALJ3"/>
<accession>D6ALJ3</accession>
<dbReference type="Gene3D" id="1.10.10.10">
    <property type="entry name" value="Winged helix-like DNA-binding domain superfamily/Winged helix DNA-binding domain"/>
    <property type="match status" value="1"/>
</dbReference>
<dbReference type="Pfam" id="PF01047">
    <property type="entry name" value="MarR"/>
    <property type="match status" value="1"/>
</dbReference>
<dbReference type="InterPro" id="IPR036388">
    <property type="entry name" value="WH-like_DNA-bd_sf"/>
</dbReference>
<feature type="domain" description="HTH marR-type" evidence="1">
    <location>
        <begin position="1"/>
        <end position="156"/>
    </location>
</feature>
<gene>
    <name evidence="2" type="ORF">SSGG_06873</name>
</gene>
<dbReference type="GO" id="GO:0006950">
    <property type="term" value="P:response to stress"/>
    <property type="evidence" value="ECO:0007669"/>
    <property type="project" value="TreeGrafter"/>
</dbReference>
<dbReference type="PROSITE" id="PS50995">
    <property type="entry name" value="HTH_MARR_2"/>
    <property type="match status" value="1"/>
</dbReference>
<dbReference type="PRINTS" id="PR00598">
    <property type="entry name" value="HTHMARR"/>
</dbReference>
<dbReference type="PANTHER" id="PTHR33164">
    <property type="entry name" value="TRANSCRIPTIONAL REGULATOR, MARR FAMILY"/>
    <property type="match status" value="1"/>
</dbReference>
<dbReference type="SUPFAM" id="SSF46785">
    <property type="entry name" value="Winged helix' DNA-binding domain"/>
    <property type="match status" value="1"/>
</dbReference>
<evidence type="ECO:0000313" key="3">
    <source>
        <dbReference type="Proteomes" id="UP000003986"/>
    </source>
</evidence>
<dbReference type="GO" id="GO:0003700">
    <property type="term" value="F:DNA-binding transcription factor activity"/>
    <property type="evidence" value="ECO:0007669"/>
    <property type="project" value="InterPro"/>
</dbReference>
<dbReference type="InterPro" id="IPR000835">
    <property type="entry name" value="HTH_MarR-typ"/>
</dbReference>
<dbReference type="EMBL" id="DS999644">
    <property type="protein sequence ID" value="EFE79506.2"/>
    <property type="molecule type" value="Genomic_DNA"/>
</dbReference>